<dbReference type="AlphaFoldDB" id="E0SPR6"/>
<keyword evidence="2" id="KW-1185">Reference proteome</keyword>
<sequence length="31" mass="3574">MKIYRSAKESGVRAVESFLAEVLRYVEAKEN</sequence>
<gene>
    <name evidence="1" type="ordered locus">Igag_1318</name>
</gene>
<name>E0SPR6_IGNAA</name>
<evidence type="ECO:0000313" key="1">
    <source>
        <dbReference type="EMBL" id="ADM28122.1"/>
    </source>
</evidence>
<dbReference type="KEGG" id="iag:Igag_1318"/>
<dbReference type="HOGENOM" id="CLU_3394512_0_0_2"/>
<dbReference type="BioCyc" id="IAGG583356:GHAH-1302-MONOMER"/>
<dbReference type="Proteomes" id="UP000001304">
    <property type="component" value="Chromosome"/>
</dbReference>
<evidence type="ECO:0000313" key="2">
    <source>
        <dbReference type="Proteomes" id="UP000001304"/>
    </source>
</evidence>
<accession>E0SPR6</accession>
<organism evidence="1 2">
    <name type="scientific">Ignisphaera aggregans (strain DSM 17230 / JCM 13409 / AQ1.S1)</name>
    <dbReference type="NCBI Taxonomy" id="583356"/>
    <lineage>
        <taxon>Archaea</taxon>
        <taxon>Thermoproteota</taxon>
        <taxon>Thermoprotei</taxon>
        <taxon>Desulfurococcales</taxon>
        <taxon>Desulfurococcaceae</taxon>
        <taxon>Ignisphaera</taxon>
    </lineage>
</organism>
<reference evidence="1 2" key="1">
    <citation type="journal article" date="2010" name="Stand. Genomic Sci.">
        <title>Complete genome sequence of Ignisphaera aggregans type strain (AQ1.S1).</title>
        <authorList>
            <person name="Goker M."/>
            <person name="Held B."/>
            <person name="Lapidus A."/>
            <person name="Nolan M."/>
            <person name="Spring S."/>
            <person name="Yasawong M."/>
            <person name="Lucas S."/>
            <person name="Glavina Del Rio T."/>
            <person name="Tice H."/>
            <person name="Cheng J.F."/>
            <person name="Goodwin L."/>
            <person name="Tapia R."/>
            <person name="Pitluck S."/>
            <person name="Liolios K."/>
            <person name="Ivanova N."/>
            <person name="Mavromatis K."/>
            <person name="Mikhailova N."/>
            <person name="Pati A."/>
            <person name="Chen A."/>
            <person name="Palaniappan K."/>
            <person name="Brambilla E."/>
            <person name="Land M."/>
            <person name="Hauser L."/>
            <person name="Chang Y.J."/>
            <person name="Jeffries C.D."/>
            <person name="Brettin T."/>
            <person name="Detter J.C."/>
            <person name="Han C."/>
            <person name="Rohde M."/>
            <person name="Sikorski J."/>
            <person name="Woyke T."/>
            <person name="Bristow J."/>
            <person name="Eisen J.A."/>
            <person name="Markowitz V."/>
            <person name="Hugenholtz P."/>
            <person name="Kyrpides N.C."/>
            <person name="Klenk H.P."/>
        </authorList>
    </citation>
    <scope>NUCLEOTIDE SEQUENCE [LARGE SCALE GENOMIC DNA]</scope>
    <source>
        <strain evidence="2">DSM 17230 / JCM 13409 / AQ1.S1</strain>
    </source>
</reference>
<proteinExistence type="predicted"/>
<protein>
    <submittedName>
        <fullName evidence="1">Uncharacterized protein</fullName>
    </submittedName>
</protein>
<dbReference type="STRING" id="583356.Igag_1318"/>
<dbReference type="EMBL" id="CP002098">
    <property type="protein sequence ID" value="ADM28122.1"/>
    <property type="molecule type" value="Genomic_DNA"/>
</dbReference>